<dbReference type="InterPro" id="IPR007842">
    <property type="entry name" value="HEPN_dom"/>
</dbReference>
<keyword evidence="3" id="KW-1185">Reference proteome</keyword>
<name>A0ABW5M3S6_9BACT</name>
<accession>A0ABW5M3S6</accession>
<dbReference type="Gene3D" id="1.20.120.330">
    <property type="entry name" value="Nucleotidyltransferases domain 2"/>
    <property type="match status" value="1"/>
</dbReference>
<evidence type="ECO:0000259" key="1">
    <source>
        <dbReference type="Pfam" id="PF05168"/>
    </source>
</evidence>
<reference evidence="3" key="1">
    <citation type="journal article" date="2019" name="Int. J. Syst. Evol. Microbiol.">
        <title>The Global Catalogue of Microorganisms (GCM) 10K type strain sequencing project: providing services to taxonomists for standard genome sequencing and annotation.</title>
        <authorList>
            <consortium name="The Broad Institute Genomics Platform"/>
            <consortium name="The Broad Institute Genome Sequencing Center for Infectious Disease"/>
            <person name="Wu L."/>
            <person name="Ma J."/>
        </authorList>
    </citation>
    <scope>NUCLEOTIDE SEQUENCE [LARGE SCALE GENOMIC DNA]</scope>
    <source>
        <strain evidence="3">KCTC 42805</strain>
    </source>
</reference>
<feature type="domain" description="HEPN" evidence="1">
    <location>
        <begin position="10"/>
        <end position="60"/>
    </location>
</feature>
<comment type="caution">
    <text evidence="2">The sequence shown here is derived from an EMBL/GenBank/DDBJ whole genome shotgun (WGS) entry which is preliminary data.</text>
</comment>
<gene>
    <name evidence="2" type="ORF">ACFSUS_13555</name>
</gene>
<proteinExistence type="predicted"/>
<dbReference type="RefSeq" id="WP_381523403.1">
    <property type="nucleotide sequence ID" value="NZ_JBHULN010000007.1"/>
</dbReference>
<dbReference type="Proteomes" id="UP001597469">
    <property type="component" value="Unassembled WGS sequence"/>
</dbReference>
<dbReference type="EMBL" id="JBHULN010000007">
    <property type="protein sequence ID" value="MFD2571665.1"/>
    <property type="molecule type" value="Genomic_DNA"/>
</dbReference>
<sequence length="84" mass="9532">MSDLRRAIAHLRKAESNSEEARILMNAKFPDGASNRAYYAMFDCIMALLHTTDGPIPKTRIQVRIPNFENRSSKQVFSPTHIAL</sequence>
<protein>
    <submittedName>
        <fullName evidence="2">HEPN domain-containing protein</fullName>
    </submittedName>
</protein>
<evidence type="ECO:0000313" key="2">
    <source>
        <dbReference type="EMBL" id="MFD2571665.1"/>
    </source>
</evidence>
<evidence type="ECO:0000313" key="3">
    <source>
        <dbReference type="Proteomes" id="UP001597469"/>
    </source>
</evidence>
<organism evidence="2 3">
    <name type="scientific">Spirosoma soli</name>
    <dbReference type="NCBI Taxonomy" id="1770529"/>
    <lineage>
        <taxon>Bacteria</taxon>
        <taxon>Pseudomonadati</taxon>
        <taxon>Bacteroidota</taxon>
        <taxon>Cytophagia</taxon>
        <taxon>Cytophagales</taxon>
        <taxon>Cytophagaceae</taxon>
        <taxon>Spirosoma</taxon>
    </lineage>
</organism>
<dbReference type="Pfam" id="PF05168">
    <property type="entry name" value="HEPN"/>
    <property type="match status" value="1"/>
</dbReference>